<dbReference type="InterPro" id="IPR000873">
    <property type="entry name" value="AMP-dep_synth/lig_dom"/>
</dbReference>
<evidence type="ECO:0000313" key="10">
    <source>
        <dbReference type="Proteomes" id="UP000614601"/>
    </source>
</evidence>
<comment type="catalytic activity">
    <reaction evidence="6">
        <text>octanoate + ATP + CoA = octanoyl-CoA + AMP + diphosphate</text>
        <dbReference type="Rhea" id="RHEA:33631"/>
        <dbReference type="ChEBI" id="CHEBI:25646"/>
        <dbReference type="ChEBI" id="CHEBI:30616"/>
        <dbReference type="ChEBI" id="CHEBI:33019"/>
        <dbReference type="ChEBI" id="CHEBI:57287"/>
        <dbReference type="ChEBI" id="CHEBI:57386"/>
        <dbReference type="ChEBI" id="CHEBI:456215"/>
    </reaction>
</comment>
<name>A0A811K5U4_9BILA</name>
<evidence type="ECO:0000256" key="1">
    <source>
        <dbReference type="ARBA" id="ARBA00006432"/>
    </source>
</evidence>
<gene>
    <name evidence="9" type="ORF">BOKJ2_LOCUS3364</name>
</gene>
<proteinExistence type="inferred from homology"/>
<dbReference type="EMBL" id="CAJFDH010000002">
    <property type="protein sequence ID" value="CAD5210778.1"/>
    <property type="molecule type" value="Genomic_DNA"/>
</dbReference>
<evidence type="ECO:0000256" key="5">
    <source>
        <dbReference type="ARBA" id="ARBA00039638"/>
    </source>
</evidence>
<evidence type="ECO:0000256" key="7">
    <source>
        <dbReference type="ARBA" id="ARBA00048277"/>
    </source>
</evidence>
<evidence type="ECO:0000313" key="9">
    <source>
        <dbReference type="EMBL" id="CAD5210778.1"/>
    </source>
</evidence>
<dbReference type="PANTHER" id="PTHR43201">
    <property type="entry name" value="ACYL-COA SYNTHETASE"/>
    <property type="match status" value="1"/>
</dbReference>
<dbReference type="Proteomes" id="UP000783686">
    <property type="component" value="Unassembled WGS sequence"/>
</dbReference>
<accession>A0A811K5U4</accession>
<dbReference type="OrthoDB" id="10253115at2759"/>
<evidence type="ECO:0000256" key="2">
    <source>
        <dbReference type="ARBA" id="ARBA00022598"/>
    </source>
</evidence>
<comment type="caution">
    <text evidence="9">The sequence shown here is derived from an EMBL/GenBank/DDBJ whole genome shotgun (WGS) entry which is preliminary data.</text>
</comment>
<protein>
    <recommendedName>
        <fullName evidence="5">Medium-chain acyl-CoA ligase ACSF2, mitochondrial</fullName>
        <ecNumber evidence="4">6.2.1.2</ecNumber>
    </recommendedName>
</protein>
<keyword evidence="10" id="KW-1185">Reference proteome</keyword>
<comment type="similarity">
    <text evidence="1">Belongs to the ATP-dependent AMP-binding enzyme family.</text>
</comment>
<dbReference type="Pfam" id="PF00501">
    <property type="entry name" value="AMP-binding"/>
    <property type="match status" value="1"/>
</dbReference>
<dbReference type="GO" id="GO:0031956">
    <property type="term" value="F:medium-chain fatty acid-CoA ligase activity"/>
    <property type="evidence" value="ECO:0007669"/>
    <property type="project" value="UniProtKB-EC"/>
</dbReference>
<dbReference type="InterPro" id="IPR020845">
    <property type="entry name" value="AMP-binding_CS"/>
</dbReference>
<dbReference type="PANTHER" id="PTHR43201:SF5">
    <property type="entry name" value="MEDIUM-CHAIN ACYL-COA LIGASE ACSF2, MITOCHONDRIAL"/>
    <property type="match status" value="1"/>
</dbReference>
<evidence type="ECO:0000256" key="6">
    <source>
        <dbReference type="ARBA" id="ARBA00047319"/>
    </source>
</evidence>
<dbReference type="AlphaFoldDB" id="A0A811K5U4"/>
<dbReference type="PROSITE" id="PS00455">
    <property type="entry name" value="AMP_BINDING"/>
    <property type="match status" value="1"/>
</dbReference>
<evidence type="ECO:0000259" key="8">
    <source>
        <dbReference type="Pfam" id="PF00501"/>
    </source>
</evidence>
<comment type="catalytic activity">
    <reaction evidence="7">
        <text>a medium-chain fatty acid + ATP + CoA = a medium-chain fatty acyl-CoA + AMP + diphosphate</text>
        <dbReference type="Rhea" id="RHEA:48340"/>
        <dbReference type="ChEBI" id="CHEBI:30616"/>
        <dbReference type="ChEBI" id="CHEBI:33019"/>
        <dbReference type="ChEBI" id="CHEBI:57287"/>
        <dbReference type="ChEBI" id="CHEBI:59558"/>
        <dbReference type="ChEBI" id="CHEBI:90546"/>
        <dbReference type="ChEBI" id="CHEBI:456215"/>
        <dbReference type="EC" id="6.2.1.2"/>
    </reaction>
</comment>
<dbReference type="Gene3D" id="3.40.50.980">
    <property type="match status" value="2"/>
</dbReference>
<organism evidence="9 10">
    <name type="scientific">Bursaphelenchus okinawaensis</name>
    <dbReference type="NCBI Taxonomy" id="465554"/>
    <lineage>
        <taxon>Eukaryota</taxon>
        <taxon>Metazoa</taxon>
        <taxon>Ecdysozoa</taxon>
        <taxon>Nematoda</taxon>
        <taxon>Chromadorea</taxon>
        <taxon>Rhabditida</taxon>
        <taxon>Tylenchina</taxon>
        <taxon>Tylenchomorpha</taxon>
        <taxon>Aphelenchoidea</taxon>
        <taxon>Aphelenchoididae</taxon>
        <taxon>Bursaphelenchus</taxon>
    </lineage>
</organism>
<evidence type="ECO:0000256" key="3">
    <source>
        <dbReference type="ARBA" id="ARBA00037247"/>
    </source>
</evidence>
<dbReference type="GO" id="GO:0006631">
    <property type="term" value="P:fatty acid metabolic process"/>
    <property type="evidence" value="ECO:0007669"/>
    <property type="project" value="TreeGrafter"/>
</dbReference>
<keyword evidence="2" id="KW-0436">Ligase</keyword>
<dbReference type="SUPFAM" id="SSF56801">
    <property type="entry name" value="Acetyl-CoA synthetase-like"/>
    <property type="match status" value="1"/>
</dbReference>
<comment type="function">
    <text evidence="3">Acyl-CoA synthases catalyze the initial reaction in fatty acid metabolism, by forming a thioester with CoA. Has some preference toward medium-chain substrates. Plays a role in adipocyte differentiation.</text>
</comment>
<dbReference type="EC" id="6.2.1.2" evidence="4"/>
<evidence type="ECO:0000256" key="4">
    <source>
        <dbReference type="ARBA" id="ARBA00039009"/>
    </source>
</evidence>
<reference evidence="9" key="1">
    <citation type="submission" date="2020-09" db="EMBL/GenBank/DDBJ databases">
        <authorList>
            <person name="Kikuchi T."/>
        </authorList>
    </citation>
    <scope>NUCLEOTIDE SEQUENCE</scope>
    <source>
        <strain evidence="9">SH1</strain>
    </source>
</reference>
<feature type="domain" description="AMP-dependent synthetase/ligase" evidence="8">
    <location>
        <begin position="40"/>
        <end position="295"/>
    </location>
</feature>
<sequence length="301" mass="34194">MLRLQRPLTNIVRYRCRLSYEHGASATPLVHKLIGDVLLRSVEHSPDKEYVVFSKQNIRKTYEQFYQDACRLAKGLLSLGLRKGDRIGIWGPNYYEWTVTNYAASLAGMITVTVNPAYQTEELRHALLSVGVKALVTPPKFRRSQYYETLAELMPSIRTAGIGEGNVESSELPEFKHLIVFDKDEKSYEGAWNYRDIMMAGGSKERKILESARQTMKIDDAINIQYTSGTTGLPKAATLTHHNLVNNAKFLGISMKYYDGDHKICIPCPLYHCFGCVMGLLSATYYKQTCIFLRRGLMLEL</sequence>
<dbReference type="EMBL" id="CAJFCW020000002">
    <property type="protein sequence ID" value="CAG9092058.1"/>
    <property type="molecule type" value="Genomic_DNA"/>
</dbReference>
<dbReference type="Proteomes" id="UP000614601">
    <property type="component" value="Unassembled WGS sequence"/>
</dbReference>